<dbReference type="InterPro" id="IPR006179">
    <property type="entry name" value="5_nucleotidase/apyrase"/>
</dbReference>
<dbReference type="EMBL" id="CAJNNV010030380">
    <property type="protein sequence ID" value="CAE8632326.1"/>
    <property type="molecule type" value="Genomic_DNA"/>
</dbReference>
<dbReference type="GO" id="GO:0009166">
    <property type="term" value="P:nucleotide catabolic process"/>
    <property type="evidence" value="ECO:0007669"/>
    <property type="project" value="InterPro"/>
</dbReference>
<accession>A0A813H3N8</accession>
<organism evidence="2 3">
    <name type="scientific">Polarella glacialis</name>
    <name type="common">Dinoflagellate</name>
    <dbReference type="NCBI Taxonomy" id="89957"/>
    <lineage>
        <taxon>Eukaryota</taxon>
        <taxon>Sar</taxon>
        <taxon>Alveolata</taxon>
        <taxon>Dinophyceae</taxon>
        <taxon>Suessiales</taxon>
        <taxon>Suessiaceae</taxon>
        <taxon>Polarella</taxon>
    </lineage>
</organism>
<protein>
    <recommendedName>
        <fullName evidence="1">Calcineurin-like phosphoesterase domain-containing protein</fullName>
    </recommendedName>
</protein>
<feature type="domain" description="Calcineurin-like phosphoesterase" evidence="1">
    <location>
        <begin position="41"/>
        <end position="157"/>
    </location>
</feature>
<dbReference type="GO" id="GO:0008768">
    <property type="term" value="F:UDP-sugar diphosphatase activity"/>
    <property type="evidence" value="ECO:0007669"/>
    <property type="project" value="TreeGrafter"/>
</dbReference>
<dbReference type="AlphaFoldDB" id="A0A813H3N8"/>
<dbReference type="PROSITE" id="PS00786">
    <property type="entry name" value="5_NUCLEOTIDASE_2"/>
    <property type="match status" value="1"/>
</dbReference>
<sequence length="169" mass="18368">MRRQLGHVGTLTIPPLSDWSTQAYTNKVAVSFGMGARGMKLTILHMNDHHSHLSGETISLKQTSSMNVRGVKDIKITLGGFPRIVMAYNRLKAEAEVAGRTVLKLHAGDALTGTSFYTLFKGEADAKKMAMVCFDLFALGNHEFDDGDSMLAGFIQKLSKAPGLQLLVS</sequence>
<evidence type="ECO:0000259" key="1">
    <source>
        <dbReference type="Pfam" id="PF00149"/>
    </source>
</evidence>
<keyword evidence="3" id="KW-1185">Reference proteome</keyword>
<dbReference type="OrthoDB" id="10252235at2759"/>
<dbReference type="InterPro" id="IPR006146">
    <property type="entry name" value="5'-Nucleotdase_CS"/>
</dbReference>
<dbReference type="PANTHER" id="PTHR11575">
    <property type="entry name" value="5'-NUCLEOTIDASE-RELATED"/>
    <property type="match status" value="1"/>
</dbReference>
<dbReference type="Pfam" id="PF00149">
    <property type="entry name" value="Metallophos"/>
    <property type="match status" value="1"/>
</dbReference>
<dbReference type="SUPFAM" id="SSF56300">
    <property type="entry name" value="Metallo-dependent phosphatases"/>
    <property type="match status" value="1"/>
</dbReference>
<name>A0A813H3N8_POLGL</name>
<dbReference type="PANTHER" id="PTHR11575:SF24">
    <property type="entry name" value="5'-NUCLEOTIDASE"/>
    <property type="match status" value="1"/>
</dbReference>
<dbReference type="Gene3D" id="3.60.21.10">
    <property type="match status" value="1"/>
</dbReference>
<gene>
    <name evidence="2" type="ORF">PGLA1383_LOCUS48308</name>
</gene>
<reference evidence="2" key="1">
    <citation type="submission" date="2021-02" db="EMBL/GenBank/DDBJ databases">
        <authorList>
            <person name="Dougan E. K."/>
            <person name="Rhodes N."/>
            <person name="Thang M."/>
            <person name="Chan C."/>
        </authorList>
    </citation>
    <scope>NUCLEOTIDE SEQUENCE</scope>
</reference>
<dbReference type="GO" id="GO:0008253">
    <property type="term" value="F:5'-nucleotidase activity"/>
    <property type="evidence" value="ECO:0007669"/>
    <property type="project" value="TreeGrafter"/>
</dbReference>
<dbReference type="GO" id="GO:0046872">
    <property type="term" value="F:metal ion binding"/>
    <property type="evidence" value="ECO:0007669"/>
    <property type="project" value="InterPro"/>
</dbReference>
<evidence type="ECO:0000313" key="2">
    <source>
        <dbReference type="EMBL" id="CAE8632326.1"/>
    </source>
</evidence>
<dbReference type="Proteomes" id="UP000654075">
    <property type="component" value="Unassembled WGS sequence"/>
</dbReference>
<dbReference type="InterPro" id="IPR029052">
    <property type="entry name" value="Metallo-depent_PP-like"/>
</dbReference>
<dbReference type="InterPro" id="IPR004843">
    <property type="entry name" value="Calcineurin-like_PHP"/>
</dbReference>
<evidence type="ECO:0000313" key="3">
    <source>
        <dbReference type="Proteomes" id="UP000654075"/>
    </source>
</evidence>
<proteinExistence type="predicted"/>
<dbReference type="GO" id="GO:0000166">
    <property type="term" value="F:nucleotide binding"/>
    <property type="evidence" value="ECO:0007669"/>
    <property type="project" value="InterPro"/>
</dbReference>
<comment type="caution">
    <text evidence="2">The sequence shown here is derived from an EMBL/GenBank/DDBJ whole genome shotgun (WGS) entry which is preliminary data.</text>
</comment>